<dbReference type="Proteomes" id="UP000218054">
    <property type="component" value="Unassembled WGS sequence"/>
</dbReference>
<dbReference type="EMBL" id="NSJB01000012">
    <property type="protein sequence ID" value="PAT35676.1"/>
    <property type="molecule type" value="Genomic_DNA"/>
</dbReference>
<dbReference type="RefSeq" id="WP_095540535.1">
    <property type="nucleotide sequence ID" value="NZ_NSJB01000012.1"/>
</dbReference>
<evidence type="ECO:0000313" key="1">
    <source>
        <dbReference type="EMBL" id="PAT35676.1"/>
    </source>
</evidence>
<name>A0A2A2ACY1_9BURK</name>
<evidence type="ECO:0000313" key="2">
    <source>
        <dbReference type="Proteomes" id="UP000218054"/>
    </source>
</evidence>
<dbReference type="AlphaFoldDB" id="A0A2A2ACY1"/>
<protein>
    <submittedName>
        <fullName evidence="1">Uncharacterized protein</fullName>
    </submittedName>
</protein>
<comment type="caution">
    <text evidence="1">The sequence shown here is derived from an EMBL/GenBank/DDBJ whole genome shotgun (WGS) entry which is preliminary data.</text>
</comment>
<accession>A0A2A2ACY1</accession>
<gene>
    <name evidence="1" type="ORF">CK625_11875</name>
</gene>
<organism evidence="1 2">
    <name type="scientific">Vandammella animalimorsus</name>
    <dbReference type="NCBI Taxonomy" id="2029117"/>
    <lineage>
        <taxon>Bacteria</taxon>
        <taxon>Pseudomonadati</taxon>
        <taxon>Pseudomonadota</taxon>
        <taxon>Betaproteobacteria</taxon>
        <taxon>Burkholderiales</taxon>
        <taxon>Comamonadaceae</taxon>
        <taxon>Vandammella</taxon>
    </lineage>
</organism>
<keyword evidence="2" id="KW-1185">Reference proteome</keyword>
<proteinExistence type="predicted"/>
<reference evidence="1 2" key="1">
    <citation type="submission" date="2017-08" db="EMBL/GenBank/DDBJ databases">
        <title>WGS of Clinical strains of the CDC Group NO-1 linked to zoonotic infections in humans.</title>
        <authorList>
            <person name="Bernier A.-M."/>
            <person name="Bernard K."/>
        </authorList>
    </citation>
    <scope>NUCLEOTIDE SEQUENCE [LARGE SCALE GENOMIC DNA]</scope>
    <source>
        <strain evidence="1 2">NML00-0135</strain>
    </source>
</reference>
<sequence length="145" mass="16337">MKSLAQNPQFSCCIKEGKQALKSEHKKRVLEGKHRSHKCVQSMDFDACTTELKLMPKQQRWDYFIETGASAGKVLAVEVHPFKPSELRGKRAGTLAILQKHCPDAMADICGWHVIVTGDIRSDLAGRFSAETRIHLHRQLDLSKV</sequence>